<evidence type="ECO:0000313" key="2">
    <source>
        <dbReference type="EMBL" id="GLD58039.1"/>
    </source>
</evidence>
<evidence type="ECO:0000256" key="1">
    <source>
        <dbReference type="SAM" id="MobiDB-lite"/>
    </source>
</evidence>
<proteinExistence type="predicted"/>
<evidence type="ECO:0000313" key="3">
    <source>
        <dbReference type="Proteomes" id="UP001279410"/>
    </source>
</evidence>
<name>A0AAD3MRG5_LATJO</name>
<gene>
    <name evidence="2" type="ORF">AKAME5_002879500</name>
</gene>
<comment type="caution">
    <text evidence="2">The sequence shown here is derived from an EMBL/GenBank/DDBJ whole genome shotgun (WGS) entry which is preliminary data.</text>
</comment>
<organism evidence="2 3">
    <name type="scientific">Lates japonicus</name>
    <name type="common">Japanese lates</name>
    <dbReference type="NCBI Taxonomy" id="270547"/>
    <lineage>
        <taxon>Eukaryota</taxon>
        <taxon>Metazoa</taxon>
        <taxon>Chordata</taxon>
        <taxon>Craniata</taxon>
        <taxon>Vertebrata</taxon>
        <taxon>Euteleostomi</taxon>
        <taxon>Actinopterygii</taxon>
        <taxon>Neopterygii</taxon>
        <taxon>Teleostei</taxon>
        <taxon>Neoteleostei</taxon>
        <taxon>Acanthomorphata</taxon>
        <taxon>Carangaria</taxon>
        <taxon>Carangaria incertae sedis</taxon>
        <taxon>Centropomidae</taxon>
        <taxon>Lates</taxon>
    </lineage>
</organism>
<reference evidence="2" key="1">
    <citation type="submission" date="2022-08" db="EMBL/GenBank/DDBJ databases">
        <title>Genome sequencing of akame (Lates japonicus).</title>
        <authorList>
            <person name="Hashiguchi Y."/>
            <person name="Takahashi H."/>
        </authorList>
    </citation>
    <scope>NUCLEOTIDE SEQUENCE</scope>
    <source>
        <strain evidence="2">Kochi</strain>
    </source>
</reference>
<keyword evidence="3" id="KW-1185">Reference proteome</keyword>
<sequence>MAHADPQTPSSSLFPTGLDRLHGSPSPNGDPSVCEESSTDIGPKEEWTGEPDTVTRVILPCPEELFGSRGSFTPSQSNNKKALNSNRVFSSVKRLLDKGETLILGGRVPDKEDPLAPARAVEAVAHIKDW</sequence>
<dbReference type="EMBL" id="BRZM01004558">
    <property type="protein sequence ID" value="GLD58039.1"/>
    <property type="molecule type" value="Genomic_DNA"/>
</dbReference>
<feature type="compositionally biased region" description="Polar residues" evidence="1">
    <location>
        <begin position="25"/>
        <end position="40"/>
    </location>
</feature>
<dbReference type="Proteomes" id="UP001279410">
    <property type="component" value="Unassembled WGS sequence"/>
</dbReference>
<feature type="region of interest" description="Disordered" evidence="1">
    <location>
        <begin position="1"/>
        <end position="53"/>
    </location>
</feature>
<accession>A0AAD3MRG5</accession>
<protein>
    <submittedName>
        <fullName evidence="2">Zinc finger HIT domain-containing protein 2</fullName>
    </submittedName>
</protein>
<dbReference type="AlphaFoldDB" id="A0AAD3MRG5"/>